<dbReference type="Proteomes" id="UP000271374">
    <property type="component" value="Unassembled WGS sequence"/>
</dbReference>
<dbReference type="GO" id="GO:0016758">
    <property type="term" value="F:hexosyltransferase activity"/>
    <property type="evidence" value="ECO:0007669"/>
    <property type="project" value="TreeGrafter"/>
</dbReference>
<dbReference type="CDD" id="cd03814">
    <property type="entry name" value="GT4-like"/>
    <property type="match status" value="1"/>
</dbReference>
<feature type="domain" description="Glycosyl transferase family 1" evidence="2">
    <location>
        <begin position="190"/>
        <end position="349"/>
    </location>
</feature>
<sequence length="383" mass="44439">MKIAIFTDTFTPQVNGVARTFQRFVEYLDQNEVQYRLFVPDTKDEDPFSKQIFSFASLPFFLYPECRLALPNVFHIKKELEQFQPDIIHIATPFNMGLTGLYYGKKLNIPIVGSYHTHFDQYLQYYDLQFLSKWLWKYMNWFHSSFQKTFVPSYETKVELIRHGFSNLEIWSRGVNCQVFHPNFTSSRLREKYHITAPYILSFVGRLAPEKDIDVLMKISQQLPEEMKDQVHWIIAGDGPLYNELQEHSNKNMTFTGYIKGQQLAELYASSDLFIFPSRTETFGNVVLEALACGTPAIGARAGGVQEIIRNEHTGLLCEPGNVEKFISSIVQLLKNPTKRKQMGYEGRKYALSRSWNAIFNDLLAHYEEVIEVDKAQDIVANM</sequence>
<proteinExistence type="inferred from homology"/>
<name>A0A3S0K1Y1_9BACI</name>
<dbReference type="PANTHER" id="PTHR45947">
    <property type="entry name" value="SULFOQUINOVOSYL TRANSFERASE SQD2"/>
    <property type="match status" value="1"/>
</dbReference>
<comment type="similarity">
    <text evidence="1">Belongs to the glycosyltransferase group 1 family. Glycosyltransferase 4 subfamily.</text>
</comment>
<feature type="domain" description="Glycosyltransferase subfamily 4-like N-terminal" evidence="3">
    <location>
        <begin position="14"/>
        <end position="178"/>
    </location>
</feature>
<comment type="caution">
    <text evidence="4">The sequence shown here is derived from an EMBL/GenBank/DDBJ whole genome shotgun (WGS) entry which is preliminary data.</text>
</comment>
<evidence type="ECO:0000256" key="1">
    <source>
        <dbReference type="ARBA" id="ARBA00009481"/>
    </source>
</evidence>
<organism evidence="4 5">
    <name type="scientific">Bacillus yapensis</name>
    <dbReference type="NCBI Taxonomy" id="2492960"/>
    <lineage>
        <taxon>Bacteria</taxon>
        <taxon>Bacillati</taxon>
        <taxon>Bacillota</taxon>
        <taxon>Bacilli</taxon>
        <taxon>Bacillales</taxon>
        <taxon>Bacillaceae</taxon>
        <taxon>Bacillus</taxon>
    </lineage>
</organism>
<keyword evidence="5" id="KW-1185">Reference proteome</keyword>
<dbReference type="AlphaFoldDB" id="A0A3S0K1Y1"/>
<evidence type="ECO:0000259" key="2">
    <source>
        <dbReference type="Pfam" id="PF00534"/>
    </source>
</evidence>
<dbReference type="OrthoDB" id="9802525at2"/>
<dbReference type="InterPro" id="IPR050194">
    <property type="entry name" value="Glycosyltransferase_grp1"/>
</dbReference>
<dbReference type="EMBL" id="RXNT01000004">
    <property type="protein sequence ID" value="RTR33879.1"/>
    <property type="molecule type" value="Genomic_DNA"/>
</dbReference>
<dbReference type="PANTHER" id="PTHR45947:SF3">
    <property type="entry name" value="SULFOQUINOVOSYL TRANSFERASE SQD2"/>
    <property type="match status" value="1"/>
</dbReference>
<keyword evidence="4" id="KW-0808">Transferase</keyword>
<gene>
    <name evidence="4" type="ORF">EKG37_06565</name>
</gene>
<dbReference type="InterPro" id="IPR028098">
    <property type="entry name" value="Glyco_trans_4-like_N"/>
</dbReference>
<dbReference type="Gene3D" id="3.40.50.2000">
    <property type="entry name" value="Glycogen Phosphorylase B"/>
    <property type="match status" value="2"/>
</dbReference>
<dbReference type="SUPFAM" id="SSF53756">
    <property type="entry name" value="UDP-Glycosyltransferase/glycogen phosphorylase"/>
    <property type="match status" value="1"/>
</dbReference>
<dbReference type="InterPro" id="IPR001296">
    <property type="entry name" value="Glyco_trans_1"/>
</dbReference>
<evidence type="ECO:0000259" key="3">
    <source>
        <dbReference type="Pfam" id="PF13439"/>
    </source>
</evidence>
<dbReference type="Pfam" id="PF13439">
    <property type="entry name" value="Glyco_transf_4"/>
    <property type="match status" value="1"/>
</dbReference>
<reference evidence="4 5" key="1">
    <citation type="submission" date="2018-12" db="EMBL/GenBank/DDBJ databases">
        <title>Bacillus yapensis draft genome sequence.</title>
        <authorList>
            <person name="Yu L."/>
            <person name="Xu X."/>
            <person name="Tang X."/>
        </authorList>
    </citation>
    <scope>NUCLEOTIDE SEQUENCE [LARGE SCALE GENOMIC DNA]</scope>
    <source>
        <strain evidence="4 5">XXST-01</strain>
    </source>
</reference>
<dbReference type="Pfam" id="PF00534">
    <property type="entry name" value="Glycos_transf_1"/>
    <property type="match status" value="1"/>
</dbReference>
<accession>A0A3S0K1Y1</accession>
<evidence type="ECO:0000313" key="5">
    <source>
        <dbReference type="Proteomes" id="UP000271374"/>
    </source>
</evidence>
<protein>
    <submittedName>
        <fullName evidence="4">Glycosyltransferase family 1 protein</fullName>
    </submittedName>
</protein>
<evidence type="ECO:0000313" key="4">
    <source>
        <dbReference type="EMBL" id="RTR33879.1"/>
    </source>
</evidence>
<dbReference type="RefSeq" id="WP_126407574.1">
    <property type="nucleotide sequence ID" value="NZ_RXNT01000004.1"/>
</dbReference>